<comment type="similarity">
    <text evidence="1">Belongs to the universal ribosomal protein uL29 family.</text>
</comment>
<keyword evidence="2 4" id="KW-0689">Ribosomal protein</keyword>
<organism evidence="4">
    <name type="scientific">Anotrichium furcellatum</name>
    <dbReference type="NCBI Taxonomy" id="41999"/>
    <lineage>
        <taxon>Eukaryota</taxon>
        <taxon>Rhodophyta</taxon>
        <taxon>Florideophyceae</taxon>
        <taxon>Rhodymeniophycidae</taxon>
        <taxon>Ceramiales</taxon>
        <taxon>Ceramiaceae</taxon>
        <taxon>Anotrichium</taxon>
    </lineage>
</organism>
<dbReference type="NCBIfam" id="TIGR00012">
    <property type="entry name" value="L29"/>
    <property type="match status" value="1"/>
</dbReference>
<evidence type="ECO:0000256" key="3">
    <source>
        <dbReference type="ARBA" id="ARBA00023274"/>
    </source>
</evidence>
<proteinExistence type="inferred from homology"/>
<dbReference type="AlphaFoldDB" id="A0A4D6WLJ4"/>
<geneLocation type="plastid" evidence="4"/>
<evidence type="ECO:0000256" key="2">
    <source>
        <dbReference type="ARBA" id="ARBA00022980"/>
    </source>
</evidence>
<dbReference type="GO" id="GO:1990904">
    <property type="term" value="C:ribonucleoprotein complex"/>
    <property type="evidence" value="ECO:0007669"/>
    <property type="project" value="UniProtKB-KW"/>
</dbReference>
<evidence type="ECO:0000313" key="4">
    <source>
        <dbReference type="EMBL" id="QCI04326.1"/>
    </source>
</evidence>
<dbReference type="Pfam" id="PF00831">
    <property type="entry name" value="Ribosomal_L29"/>
    <property type="match status" value="1"/>
</dbReference>
<accession>A0A4D6WLJ4</accession>
<evidence type="ECO:0000256" key="1">
    <source>
        <dbReference type="ARBA" id="ARBA00009254"/>
    </source>
</evidence>
<name>A0A4D6WLJ4_9FLOR</name>
<dbReference type="GO" id="GO:0005840">
    <property type="term" value="C:ribosome"/>
    <property type="evidence" value="ECO:0007669"/>
    <property type="project" value="UniProtKB-KW"/>
</dbReference>
<dbReference type="SUPFAM" id="SSF46561">
    <property type="entry name" value="Ribosomal protein L29 (L29p)"/>
    <property type="match status" value="1"/>
</dbReference>
<dbReference type="EMBL" id="MK814609">
    <property type="protein sequence ID" value="QCI04326.1"/>
    <property type="molecule type" value="Genomic_DNA"/>
</dbReference>
<dbReference type="InterPro" id="IPR036049">
    <property type="entry name" value="Ribosomal_uL29_sf"/>
</dbReference>
<sequence length="60" mass="7130">MNNISKDIDEQIMILKKELIHYRMKKSARQEIKPHLIKNTKYKIANLLTKKASNLHTINQ</sequence>
<keyword evidence="4" id="KW-0934">Plastid</keyword>
<protein>
    <submittedName>
        <fullName evidence="4">Ribosomal protein L29</fullName>
    </submittedName>
</protein>
<reference evidence="4" key="2">
    <citation type="submission" date="2019-04" db="EMBL/GenBank/DDBJ databases">
        <authorList>
            <person name="Pasella M."/>
        </authorList>
    </citation>
    <scope>NUCLEOTIDE SEQUENCE</scope>
    <source>
        <strain evidence="4">PD2933</strain>
    </source>
</reference>
<dbReference type="InterPro" id="IPR001854">
    <property type="entry name" value="Ribosomal_uL29"/>
</dbReference>
<gene>
    <name evidence="4" type="primary">rpl29</name>
</gene>
<dbReference type="GO" id="GO:0003735">
    <property type="term" value="F:structural constituent of ribosome"/>
    <property type="evidence" value="ECO:0007669"/>
    <property type="project" value="InterPro"/>
</dbReference>
<reference evidence="4" key="1">
    <citation type="journal article" date="2019" name="Mol. Phylogenet. Evol.">
        <title>Morphological evolution and classification of the red algal order Ceramiales inferred using plastid phylogenomics.</title>
        <authorList>
            <person name="Diaz-Tapia P."/>
            <person name="Pasella M.M."/>
            <person name="Verbruggen H."/>
            <person name="Maggs C.A."/>
        </authorList>
    </citation>
    <scope>NUCLEOTIDE SEQUENCE</scope>
    <source>
        <strain evidence="4">PD2933</strain>
    </source>
</reference>
<keyword evidence="3" id="KW-0687">Ribonucleoprotein</keyword>
<dbReference type="Gene3D" id="1.10.287.310">
    <property type="match status" value="1"/>
</dbReference>
<dbReference type="GO" id="GO:0006412">
    <property type="term" value="P:translation"/>
    <property type="evidence" value="ECO:0007669"/>
    <property type="project" value="InterPro"/>
</dbReference>